<dbReference type="OrthoDB" id="1188278at2"/>
<keyword evidence="1" id="KW-0472">Membrane</keyword>
<evidence type="ECO:0000313" key="2">
    <source>
        <dbReference type="EMBL" id="EAR13564.1"/>
    </source>
</evidence>
<feature type="transmembrane region" description="Helical" evidence="1">
    <location>
        <begin position="123"/>
        <end position="142"/>
    </location>
</feature>
<proteinExistence type="predicted"/>
<organism evidence="2 3">
    <name type="scientific">Polaribacter irgensii 23-P</name>
    <dbReference type="NCBI Taxonomy" id="313594"/>
    <lineage>
        <taxon>Bacteria</taxon>
        <taxon>Pseudomonadati</taxon>
        <taxon>Bacteroidota</taxon>
        <taxon>Flavobacteriia</taxon>
        <taxon>Flavobacteriales</taxon>
        <taxon>Flavobacteriaceae</taxon>
    </lineage>
</organism>
<feature type="transmembrane region" description="Helical" evidence="1">
    <location>
        <begin position="154"/>
        <end position="175"/>
    </location>
</feature>
<gene>
    <name evidence="2" type="ORF">PI23P_03682</name>
</gene>
<name>A4BX73_9FLAO</name>
<evidence type="ECO:0000256" key="1">
    <source>
        <dbReference type="SAM" id="Phobius"/>
    </source>
</evidence>
<evidence type="ECO:0000313" key="3">
    <source>
        <dbReference type="Proteomes" id="UP000003053"/>
    </source>
</evidence>
<keyword evidence="1" id="KW-0812">Transmembrane</keyword>
<comment type="caution">
    <text evidence="2">The sequence shown here is derived from an EMBL/GenBank/DDBJ whole genome shotgun (WGS) entry which is preliminary data.</text>
</comment>
<protein>
    <submittedName>
        <fullName evidence="2">Uncharacterized protein</fullName>
    </submittedName>
</protein>
<dbReference type="HOGENOM" id="CLU_1276660_0_0_10"/>
<dbReference type="eggNOG" id="ENOG50331JR">
    <property type="taxonomic scope" value="Bacteria"/>
</dbReference>
<dbReference type="EMBL" id="AAOG01000001">
    <property type="protein sequence ID" value="EAR13564.1"/>
    <property type="molecule type" value="Genomic_DNA"/>
</dbReference>
<keyword evidence="3" id="KW-1185">Reference proteome</keyword>
<sequence>MEITKEQLLQVEVYLQHKDFDFIDLNVEVLDHIISDIESLLVKKYSFDNAFKITILKWEKHFKETSSFYLGFHYSESKIVVKKAIKMFKPFYFLYLAAYILPVIFLKLVPIQIAIAFAESINSLLFCTSLVMLSYLVFIFFKTVNSKVKTTYRFILKTQYLGLVLLITGATMGVFRENGEMNPVFTGFICGGFAIVFICHHFYKKHIEAIKKCKIL</sequence>
<keyword evidence="1" id="KW-1133">Transmembrane helix</keyword>
<dbReference type="STRING" id="313594.PI23P_03682"/>
<feature type="transmembrane region" description="Helical" evidence="1">
    <location>
        <begin position="181"/>
        <end position="203"/>
    </location>
</feature>
<reference evidence="2 3" key="1">
    <citation type="submission" date="2006-02" db="EMBL/GenBank/DDBJ databases">
        <authorList>
            <person name="Murray A."/>
            <person name="Staley J."/>
            <person name="Ferriera S."/>
            <person name="Johnson J."/>
            <person name="Kravitz S."/>
            <person name="Halpern A."/>
            <person name="Remington K."/>
            <person name="Beeson K."/>
            <person name="Tran B."/>
            <person name="Rogers Y.-H."/>
            <person name="Friedman R."/>
            <person name="Venter J.C."/>
        </authorList>
    </citation>
    <scope>NUCLEOTIDE SEQUENCE [LARGE SCALE GENOMIC DNA]</scope>
    <source>
        <strain evidence="2 3">23-P</strain>
    </source>
</reference>
<accession>A4BX73</accession>
<dbReference type="Proteomes" id="UP000003053">
    <property type="component" value="Unassembled WGS sequence"/>
</dbReference>
<dbReference type="RefSeq" id="WP_004569362.1">
    <property type="nucleotide sequence ID" value="NZ_CH724148.1"/>
</dbReference>
<feature type="transmembrane region" description="Helical" evidence="1">
    <location>
        <begin position="92"/>
        <end position="117"/>
    </location>
</feature>
<dbReference type="AlphaFoldDB" id="A4BX73"/>